<dbReference type="CDD" id="cd01335">
    <property type="entry name" value="Radical_SAM"/>
    <property type="match status" value="1"/>
</dbReference>
<keyword evidence="8" id="KW-1185">Reference proteome</keyword>
<keyword evidence="5" id="KW-0812">Transmembrane</keyword>
<dbReference type="AlphaFoldDB" id="A0A3A9AB30"/>
<keyword evidence="2" id="KW-0479">Metal-binding</keyword>
<comment type="caution">
    <text evidence="7">The sequence shown here is derived from an EMBL/GenBank/DDBJ whole genome shotgun (WGS) entry which is preliminary data.</text>
</comment>
<organism evidence="7 8">
    <name type="scientific">Parablautia intestinalis</name>
    <dbReference type="NCBI Taxonomy" id="2320100"/>
    <lineage>
        <taxon>Bacteria</taxon>
        <taxon>Bacillati</taxon>
        <taxon>Bacillota</taxon>
        <taxon>Clostridia</taxon>
        <taxon>Lachnospirales</taxon>
        <taxon>Lachnospiraceae</taxon>
        <taxon>Parablautia</taxon>
    </lineage>
</organism>
<evidence type="ECO:0000256" key="5">
    <source>
        <dbReference type="SAM" id="Phobius"/>
    </source>
</evidence>
<protein>
    <submittedName>
        <fullName evidence="7">Radical SAM protein</fullName>
    </submittedName>
</protein>
<feature type="domain" description="Radical SAM core" evidence="6">
    <location>
        <begin position="162"/>
        <end position="286"/>
    </location>
</feature>
<dbReference type="Gene3D" id="3.40.50.720">
    <property type="entry name" value="NAD(P)-binding Rossmann-like Domain"/>
    <property type="match status" value="1"/>
</dbReference>
<keyword evidence="5" id="KW-1133">Transmembrane helix</keyword>
<dbReference type="Gene3D" id="3.20.20.70">
    <property type="entry name" value="Aldolase class I"/>
    <property type="match status" value="1"/>
</dbReference>
<feature type="transmembrane region" description="Helical" evidence="5">
    <location>
        <begin position="6"/>
        <end position="26"/>
    </location>
</feature>
<keyword evidence="3" id="KW-0408">Iron</keyword>
<dbReference type="SUPFAM" id="SSF102114">
    <property type="entry name" value="Radical SAM enzymes"/>
    <property type="match status" value="1"/>
</dbReference>
<evidence type="ECO:0000259" key="6">
    <source>
        <dbReference type="Pfam" id="PF04055"/>
    </source>
</evidence>
<evidence type="ECO:0000256" key="4">
    <source>
        <dbReference type="ARBA" id="ARBA00023014"/>
    </source>
</evidence>
<gene>
    <name evidence="7" type="ORF">D7V94_18905</name>
</gene>
<dbReference type="GO" id="GO:0046872">
    <property type="term" value="F:metal ion binding"/>
    <property type="evidence" value="ECO:0007669"/>
    <property type="project" value="UniProtKB-KW"/>
</dbReference>
<evidence type="ECO:0000313" key="8">
    <source>
        <dbReference type="Proteomes" id="UP000280696"/>
    </source>
</evidence>
<evidence type="ECO:0000256" key="3">
    <source>
        <dbReference type="ARBA" id="ARBA00023004"/>
    </source>
</evidence>
<dbReference type="Pfam" id="PF04055">
    <property type="entry name" value="Radical_SAM"/>
    <property type="match status" value="1"/>
</dbReference>
<dbReference type="InterPro" id="IPR007197">
    <property type="entry name" value="rSAM"/>
</dbReference>
<dbReference type="SFLD" id="SFLDS00029">
    <property type="entry name" value="Radical_SAM"/>
    <property type="match status" value="1"/>
</dbReference>
<dbReference type="EMBL" id="RAYQ01000026">
    <property type="protein sequence ID" value="RKI88649.1"/>
    <property type="molecule type" value="Genomic_DNA"/>
</dbReference>
<evidence type="ECO:0000313" key="7">
    <source>
        <dbReference type="EMBL" id="RKI88649.1"/>
    </source>
</evidence>
<evidence type="ECO:0000256" key="1">
    <source>
        <dbReference type="ARBA" id="ARBA00022691"/>
    </source>
</evidence>
<dbReference type="OrthoDB" id="1854625at2"/>
<keyword evidence="5" id="KW-0472">Membrane</keyword>
<dbReference type="SUPFAM" id="SSF51735">
    <property type="entry name" value="NAD(P)-binding Rossmann-fold domains"/>
    <property type="match status" value="1"/>
</dbReference>
<dbReference type="InterPro" id="IPR036291">
    <property type="entry name" value="NAD(P)-bd_dom_sf"/>
</dbReference>
<proteinExistence type="predicted"/>
<keyword evidence="1" id="KW-0949">S-adenosyl-L-methionine</keyword>
<evidence type="ECO:0000256" key="2">
    <source>
        <dbReference type="ARBA" id="ARBA00022723"/>
    </source>
</evidence>
<keyword evidence="4" id="KW-0411">Iron-sulfur</keyword>
<dbReference type="GO" id="GO:0003824">
    <property type="term" value="F:catalytic activity"/>
    <property type="evidence" value="ECO:0007669"/>
    <property type="project" value="InterPro"/>
</dbReference>
<name>A0A3A9AB30_9FIRM</name>
<dbReference type="Proteomes" id="UP000280696">
    <property type="component" value="Unassembled WGS sequence"/>
</dbReference>
<sequence>MKIADNNLFALSVLTFNFIFIYNYMFSGKARLLIMKTKLNNMEDKYWKDLKEIVVFGFGRQGKKMYTTLNRDFNIVAIVDNSSEKQGKKVDGKTILSFEQAKEFLYQYKIIVTTSQYYYQTIREQLNDAGLVENVNYVMYQQFVTEWYYKYKNRINVLKTDISLTTLCTLNCENCMQFLPYWKEGRKKENPLEEIKENVDIYFECVDYLLDLDIVGGEPFLYRNLKEFIIYIGENYRDRIGYIGFITNGMIVPGDDIFELLSKYSMDVSISDYSEDIEYRHHIEQLCEKLEKYHISYMRNKNIDWFDFGFPKDLYHYEGEEAVNHMQWCNSIEHILDDKKLFYCGLEWSAQKGGLYPIEEKAYVDLEKVKEGTIDRKEILEMIMANIEGGCMEFCKVCGGFGIDNNNRVETAKQVKRI</sequence>
<reference evidence="7 8" key="1">
    <citation type="submission" date="2018-09" db="EMBL/GenBank/DDBJ databases">
        <title>Murine metabolic-syndrome-specific gut microbial biobank.</title>
        <authorList>
            <person name="Liu C."/>
        </authorList>
    </citation>
    <scope>NUCLEOTIDE SEQUENCE [LARGE SCALE GENOMIC DNA]</scope>
    <source>
        <strain evidence="7 8">0.1xD8-82</strain>
    </source>
</reference>
<dbReference type="GO" id="GO:0051536">
    <property type="term" value="F:iron-sulfur cluster binding"/>
    <property type="evidence" value="ECO:0007669"/>
    <property type="project" value="UniProtKB-KW"/>
</dbReference>
<dbReference type="InterPro" id="IPR013785">
    <property type="entry name" value="Aldolase_TIM"/>
</dbReference>
<accession>A0A3A9AB30</accession>
<dbReference type="InterPro" id="IPR058240">
    <property type="entry name" value="rSAM_sf"/>
</dbReference>